<proteinExistence type="predicted"/>
<evidence type="ECO:0000313" key="1">
    <source>
        <dbReference type="EMBL" id="SKC77621.1"/>
    </source>
</evidence>
<dbReference type="AlphaFoldDB" id="A0A1T5LNZ2"/>
<dbReference type="OrthoDB" id="6894792at2"/>
<dbReference type="SUPFAM" id="SSF54285">
    <property type="entry name" value="MoaD/ThiS"/>
    <property type="match status" value="1"/>
</dbReference>
<dbReference type="InterPro" id="IPR012675">
    <property type="entry name" value="Beta-grasp_dom_sf"/>
</dbReference>
<gene>
    <name evidence="1" type="ORF">SAMN06296058_2830</name>
</gene>
<dbReference type="CDD" id="cd17040">
    <property type="entry name" value="Ubl_MoaD_like"/>
    <property type="match status" value="1"/>
</dbReference>
<keyword evidence="2" id="KW-1185">Reference proteome</keyword>
<protein>
    <submittedName>
        <fullName evidence="1">Molybdopterin synthase subunit MoaD</fullName>
    </submittedName>
</protein>
<dbReference type="PANTHER" id="PTHR38031:SF1">
    <property type="entry name" value="SULFUR CARRIER PROTEIN CYSO"/>
    <property type="match status" value="1"/>
</dbReference>
<evidence type="ECO:0000313" key="2">
    <source>
        <dbReference type="Proteomes" id="UP000190341"/>
    </source>
</evidence>
<reference evidence="1 2" key="1">
    <citation type="submission" date="2017-02" db="EMBL/GenBank/DDBJ databases">
        <authorList>
            <person name="Peterson S.W."/>
        </authorList>
    </citation>
    <scope>NUCLEOTIDE SEQUENCE [LARGE SCALE GENOMIC DNA]</scope>
    <source>
        <strain evidence="1 2">P15</strain>
    </source>
</reference>
<dbReference type="InterPro" id="IPR052045">
    <property type="entry name" value="Sulfur_Carrier/Prot_Modifier"/>
</dbReference>
<organism evidence="1 2">
    <name type="scientific">Pseudoxanthomonas indica</name>
    <dbReference type="NCBI Taxonomy" id="428993"/>
    <lineage>
        <taxon>Bacteria</taxon>
        <taxon>Pseudomonadati</taxon>
        <taxon>Pseudomonadota</taxon>
        <taxon>Gammaproteobacteria</taxon>
        <taxon>Lysobacterales</taxon>
        <taxon>Lysobacteraceae</taxon>
        <taxon>Pseudoxanthomonas</taxon>
    </lineage>
</organism>
<name>A0A1T5LNZ2_9GAMM</name>
<dbReference type="InterPro" id="IPR016155">
    <property type="entry name" value="Mopterin_synth/thiamin_S_b"/>
</dbReference>
<dbReference type="PANTHER" id="PTHR38031">
    <property type="entry name" value="SULFUR CARRIER PROTEIN SLR0821-RELATED"/>
    <property type="match status" value="1"/>
</dbReference>
<dbReference type="Proteomes" id="UP000190341">
    <property type="component" value="Unassembled WGS sequence"/>
</dbReference>
<sequence>MAKVVLAPALTRWLPAAANHSPGELALQVAGADVGQVLQAVFQTHPGLRGYVLDEQGAVRHHVAVFVDGQALQDKRDLRQPVAADGEVYVMQALSGG</sequence>
<dbReference type="EMBL" id="FUZV01000002">
    <property type="protein sequence ID" value="SKC77621.1"/>
    <property type="molecule type" value="Genomic_DNA"/>
</dbReference>
<dbReference type="STRING" id="428993.SAMN06296058_2830"/>
<accession>A0A1T5LNZ2</accession>
<dbReference type="Gene3D" id="3.10.20.30">
    <property type="match status" value="1"/>
</dbReference>
<dbReference type="RefSeq" id="WP_079725144.1">
    <property type="nucleotide sequence ID" value="NZ_BMCL01000001.1"/>
</dbReference>